<dbReference type="RefSeq" id="WP_340525827.1">
    <property type="nucleotide sequence ID" value="NZ_JBBLXS010000343.1"/>
</dbReference>
<proteinExistence type="predicted"/>
<comment type="caution">
    <text evidence="1">The sequence shown here is derived from an EMBL/GenBank/DDBJ whole genome shotgun (WGS) entry which is preliminary data.</text>
</comment>
<evidence type="ECO:0000313" key="1">
    <source>
        <dbReference type="EMBL" id="MEK0187347.1"/>
    </source>
</evidence>
<accession>A0ABU8YSC3</accession>
<sequence>MGLFDQILSAIDNPNQQASPNQLGGILSAVEQLSGNQGVDAGTTELAMSVLGGYVRSALQDVRSQSGDAQAQQVVNQFSGTNPNPQAVQSLFGNNQLTQIVQDIAQRTGLNNSTVQAMIPILVPLVLNLLQTGSNTQNPASGGNSVLNAFLDADGDGDVDITDTISMASRFLAQRS</sequence>
<dbReference type="EMBL" id="JBBLXS010000343">
    <property type="protein sequence ID" value="MEK0187347.1"/>
    <property type="molecule type" value="Genomic_DNA"/>
</dbReference>
<protein>
    <submittedName>
        <fullName evidence="1">DUF937 domain-containing protein</fullName>
    </submittedName>
</protein>
<organism evidence="1 2">
    <name type="scientific">Microcoleus anatoxicus PTRS2</name>
    <dbReference type="NCBI Taxonomy" id="2705321"/>
    <lineage>
        <taxon>Bacteria</taxon>
        <taxon>Bacillati</taxon>
        <taxon>Cyanobacteriota</taxon>
        <taxon>Cyanophyceae</taxon>
        <taxon>Oscillatoriophycideae</taxon>
        <taxon>Oscillatoriales</taxon>
        <taxon>Microcoleaceae</taxon>
        <taxon>Microcoleus</taxon>
        <taxon>Microcoleus anatoxicus</taxon>
    </lineage>
</organism>
<gene>
    <name evidence="1" type="ORF">WMG39_21190</name>
</gene>
<evidence type="ECO:0000313" key="2">
    <source>
        <dbReference type="Proteomes" id="UP001384579"/>
    </source>
</evidence>
<keyword evidence="2" id="KW-1185">Reference proteome</keyword>
<dbReference type="Proteomes" id="UP001384579">
    <property type="component" value="Unassembled WGS sequence"/>
</dbReference>
<reference evidence="1 2" key="1">
    <citation type="journal article" date="2020" name="Harmful Algae">
        <title>Molecular and morphological characterization of a novel dihydroanatoxin-a producing Microcoleus species (cyanobacteria) from the Russian River, California, USA.</title>
        <authorList>
            <person name="Conklin K.Y."/>
            <person name="Stancheva R."/>
            <person name="Otten T.G."/>
            <person name="Fadness R."/>
            <person name="Boyer G.L."/>
            <person name="Read B."/>
            <person name="Zhang X."/>
            <person name="Sheath R.G."/>
        </authorList>
    </citation>
    <scope>NUCLEOTIDE SEQUENCE [LARGE SCALE GENOMIC DNA]</scope>
    <source>
        <strain evidence="1 2">PTRS2</strain>
    </source>
</reference>
<name>A0ABU8YSC3_9CYAN</name>